<gene>
    <name evidence="1" type="ORF">L3X38_026386</name>
</gene>
<evidence type="ECO:0000313" key="1">
    <source>
        <dbReference type="EMBL" id="KAI5326990.1"/>
    </source>
</evidence>
<name>A0AAD4VKV8_PRUDU</name>
<evidence type="ECO:0000313" key="2">
    <source>
        <dbReference type="Proteomes" id="UP001054821"/>
    </source>
</evidence>
<organism evidence="1 2">
    <name type="scientific">Prunus dulcis</name>
    <name type="common">Almond</name>
    <name type="synonym">Amygdalus dulcis</name>
    <dbReference type="NCBI Taxonomy" id="3755"/>
    <lineage>
        <taxon>Eukaryota</taxon>
        <taxon>Viridiplantae</taxon>
        <taxon>Streptophyta</taxon>
        <taxon>Embryophyta</taxon>
        <taxon>Tracheophyta</taxon>
        <taxon>Spermatophyta</taxon>
        <taxon>Magnoliopsida</taxon>
        <taxon>eudicotyledons</taxon>
        <taxon>Gunneridae</taxon>
        <taxon>Pentapetalae</taxon>
        <taxon>rosids</taxon>
        <taxon>fabids</taxon>
        <taxon>Rosales</taxon>
        <taxon>Rosaceae</taxon>
        <taxon>Amygdaloideae</taxon>
        <taxon>Amygdaleae</taxon>
        <taxon>Prunus</taxon>
    </lineage>
</organism>
<dbReference type="Proteomes" id="UP001054821">
    <property type="component" value="Chromosome 5"/>
</dbReference>
<protein>
    <submittedName>
        <fullName evidence="1">Uncharacterized protein</fullName>
    </submittedName>
</protein>
<sequence length="106" mass="12773">MLTILTILQLKRPSWRPWEDSIMGNMVPCGPRSRLSWPKLRRSRASEEWRGFERRPGRRGWESLGHEATVMLHVDDDKVAAISARFGEKEMRWLWRWRCGQKRWLI</sequence>
<accession>A0AAD4VKV8</accession>
<comment type="caution">
    <text evidence="1">The sequence shown here is derived from an EMBL/GenBank/DDBJ whole genome shotgun (WGS) entry which is preliminary data.</text>
</comment>
<keyword evidence="2" id="KW-1185">Reference proteome</keyword>
<proteinExistence type="predicted"/>
<dbReference type="EMBL" id="JAJFAZ020000005">
    <property type="protein sequence ID" value="KAI5326990.1"/>
    <property type="molecule type" value="Genomic_DNA"/>
</dbReference>
<dbReference type="AlphaFoldDB" id="A0AAD4VKV8"/>
<reference evidence="1 2" key="1">
    <citation type="journal article" date="2022" name="G3 (Bethesda)">
        <title>Whole-genome sequence and methylome profiling of the almond [Prunus dulcis (Mill.) D.A. Webb] cultivar 'Nonpareil'.</title>
        <authorList>
            <person name="D'Amico-Willman K.M."/>
            <person name="Ouma W.Z."/>
            <person name="Meulia T."/>
            <person name="Sideli G.M."/>
            <person name="Gradziel T.M."/>
            <person name="Fresnedo-Ramirez J."/>
        </authorList>
    </citation>
    <scope>NUCLEOTIDE SEQUENCE [LARGE SCALE GENOMIC DNA]</scope>
    <source>
        <strain evidence="1">Clone GOH B32 T37-40</strain>
    </source>
</reference>